<evidence type="ECO:0000313" key="1">
    <source>
        <dbReference type="EMBL" id="KAH7974560.1"/>
    </source>
</evidence>
<keyword evidence="2" id="KW-1185">Reference proteome</keyword>
<protein>
    <submittedName>
        <fullName evidence="1">Uncharacterized protein</fullName>
    </submittedName>
</protein>
<comment type="caution">
    <text evidence="1">The sequence shown here is derived from an EMBL/GenBank/DDBJ whole genome shotgun (WGS) entry which is preliminary data.</text>
</comment>
<reference evidence="1" key="1">
    <citation type="submission" date="2020-05" db="EMBL/GenBank/DDBJ databases">
        <title>Large-scale comparative analyses of tick genomes elucidate their genetic diversity and vector capacities.</title>
        <authorList>
            <person name="Jia N."/>
            <person name="Wang J."/>
            <person name="Shi W."/>
            <person name="Du L."/>
            <person name="Sun Y."/>
            <person name="Zhan W."/>
            <person name="Jiang J."/>
            <person name="Wang Q."/>
            <person name="Zhang B."/>
            <person name="Ji P."/>
            <person name="Sakyi L.B."/>
            <person name="Cui X."/>
            <person name="Yuan T."/>
            <person name="Jiang B."/>
            <person name="Yang W."/>
            <person name="Lam T.T.-Y."/>
            <person name="Chang Q."/>
            <person name="Ding S."/>
            <person name="Wang X."/>
            <person name="Zhu J."/>
            <person name="Ruan X."/>
            <person name="Zhao L."/>
            <person name="Wei J."/>
            <person name="Que T."/>
            <person name="Du C."/>
            <person name="Cheng J."/>
            <person name="Dai P."/>
            <person name="Han X."/>
            <person name="Huang E."/>
            <person name="Gao Y."/>
            <person name="Liu J."/>
            <person name="Shao H."/>
            <person name="Ye R."/>
            <person name="Li L."/>
            <person name="Wei W."/>
            <person name="Wang X."/>
            <person name="Wang C."/>
            <person name="Yang T."/>
            <person name="Huo Q."/>
            <person name="Li W."/>
            <person name="Guo W."/>
            <person name="Chen H."/>
            <person name="Zhou L."/>
            <person name="Ni X."/>
            <person name="Tian J."/>
            <person name="Zhou Y."/>
            <person name="Sheng Y."/>
            <person name="Liu T."/>
            <person name="Pan Y."/>
            <person name="Xia L."/>
            <person name="Li J."/>
            <person name="Zhao F."/>
            <person name="Cao W."/>
        </authorList>
    </citation>
    <scope>NUCLEOTIDE SEQUENCE</scope>
    <source>
        <strain evidence="1">Dsil-2018</strain>
    </source>
</reference>
<accession>A0ACB8DPW1</accession>
<sequence>MVSYFREPPAAPISALAVKPSIQTGIKVHPSESVQRPRHGGYRNEGEPMALAPVLLNGFRSTSSDNVSSSSFSNNTPRRPD</sequence>
<gene>
    <name evidence="1" type="ORF">HPB49_016701</name>
</gene>
<name>A0ACB8DPW1_DERSI</name>
<evidence type="ECO:0000313" key="2">
    <source>
        <dbReference type="Proteomes" id="UP000821865"/>
    </source>
</evidence>
<organism evidence="1 2">
    <name type="scientific">Dermacentor silvarum</name>
    <name type="common">Tick</name>
    <dbReference type="NCBI Taxonomy" id="543639"/>
    <lineage>
        <taxon>Eukaryota</taxon>
        <taxon>Metazoa</taxon>
        <taxon>Ecdysozoa</taxon>
        <taxon>Arthropoda</taxon>
        <taxon>Chelicerata</taxon>
        <taxon>Arachnida</taxon>
        <taxon>Acari</taxon>
        <taxon>Parasitiformes</taxon>
        <taxon>Ixodida</taxon>
        <taxon>Ixodoidea</taxon>
        <taxon>Ixodidae</taxon>
        <taxon>Rhipicephalinae</taxon>
        <taxon>Dermacentor</taxon>
    </lineage>
</organism>
<dbReference type="Proteomes" id="UP000821865">
    <property type="component" value="Chromosome 10"/>
</dbReference>
<proteinExistence type="predicted"/>
<dbReference type="EMBL" id="CM023479">
    <property type="protein sequence ID" value="KAH7974560.1"/>
    <property type="molecule type" value="Genomic_DNA"/>
</dbReference>